<organism evidence="1 2">
    <name type="scientific">Hydrogenophaga taeniospiralis CCUG 15921</name>
    <dbReference type="NCBI Taxonomy" id="1281780"/>
    <lineage>
        <taxon>Bacteria</taxon>
        <taxon>Pseudomonadati</taxon>
        <taxon>Pseudomonadota</taxon>
        <taxon>Betaproteobacteria</taxon>
        <taxon>Burkholderiales</taxon>
        <taxon>Comamonadaceae</taxon>
        <taxon>Hydrogenophaga</taxon>
    </lineage>
</organism>
<protein>
    <submittedName>
        <fullName evidence="1">Uncharacterized protein</fullName>
    </submittedName>
</protein>
<proteinExistence type="predicted"/>
<comment type="caution">
    <text evidence="1">The sequence shown here is derived from an EMBL/GenBank/DDBJ whole genome shotgun (WGS) entry which is preliminary data.</text>
</comment>
<dbReference type="EMBL" id="AOGK01000011">
    <property type="protein sequence ID" value="MDG5976316.1"/>
    <property type="molecule type" value="Genomic_DNA"/>
</dbReference>
<accession>A0A9X4NTH6</accession>
<dbReference type="AlphaFoldDB" id="A0A9X4NTH6"/>
<reference evidence="1" key="1">
    <citation type="submission" date="2013-01" db="EMBL/GenBank/DDBJ databases">
        <title>Genome draft of Hydrogenophaga taeniospiralis 2K1.</title>
        <authorList>
            <person name="Gomila M."/>
            <person name="Lalucat J."/>
        </authorList>
    </citation>
    <scope>NUCLEOTIDE SEQUENCE</scope>
    <source>
        <strain evidence="1">CCUG 15921</strain>
    </source>
</reference>
<name>A0A9X4NTH6_9BURK</name>
<dbReference type="Proteomes" id="UP001152876">
    <property type="component" value="Unassembled WGS sequence"/>
</dbReference>
<keyword evidence="2" id="KW-1185">Reference proteome</keyword>
<gene>
    <name evidence="1" type="ORF">H010_13711</name>
</gene>
<sequence length="204" mass="23013">MDTDHTKLDKTYKSELSTATNQSQDLTFGEGSNKAVIKGLDTKFEDLTDLTPAEKAKYIGSAEDCGEEQTNPNMYKACVGLRNLRIQTLKSTQQALRNLYDKRKQIGSLVEKSRTVTGDEIASGVMQRYHFELQSLQALMQADTDQIRLVMEGYRYREKLYEVQQAEAQRGMLSRGARFDKSGKAIVSKPLPFFPPPSVLYKPS</sequence>
<evidence type="ECO:0000313" key="1">
    <source>
        <dbReference type="EMBL" id="MDG5976316.1"/>
    </source>
</evidence>
<evidence type="ECO:0000313" key="2">
    <source>
        <dbReference type="Proteomes" id="UP001152876"/>
    </source>
</evidence>